<dbReference type="RefSeq" id="WP_147703820.1">
    <property type="nucleotide sequence ID" value="NZ_VDUY01000003.1"/>
</dbReference>
<evidence type="ECO:0000313" key="8">
    <source>
        <dbReference type="EMBL" id="TXL65905.1"/>
    </source>
</evidence>
<evidence type="ECO:0000256" key="4">
    <source>
        <dbReference type="ARBA" id="ARBA00022989"/>
    </source>
</evidence>
<feature type="transmembrane region" description="Helical" evidence="6">
    <location>
        <begin position="295"/>
        <end position="313"/>
    </location>
</feature>
<feature type="transmembrane region" description="Helical" evidence="6">
    <location>
        <begin position="140"/>
        <end position="160"/>
    </location>
</feature>
<feature type="transmembrane region" description="Helical" evidence="6">
    <location>
        <begin position="112"/>
        <end position="133"/>
    </location>
</feature>
<protein>
    <submittedName>
        <fullName evidence="8">DMT family transporter</fullName>
    </submittedName>
</protein>
<reference evidence="8 9" key="1">
    <citation type="submission" date="2019-06" db="EMBL/GenBank/DDBJ databases">
        <title>Quisquiliibacterium sp. nov., isolated from a maize field.</title>
        <authorList>
            <person name="Lin S.-Y."/>
            <person name="Tsai C.-F."/>
            <person name="Young C.-C."/>
        </authorList>
    </citation>
    <scope>NUCLEOTIDE SEQUENCE [LARGE SCALE GENOMIC DNA]</scope>
    <source>
        <strain evidence="8 9">CC-CFT501</strain>
    </source>
</reference>
<evidence type="ECO:0000256" key="2">
    <source>
        <dbReference type="ARBA" id="ARBA00007362"/>
    </source>
</evidence>
<evidence type="ECO:0000313" key="9">
    <source>
        <dbReference type="Proteomes" id="UP000321548"/>
    </source>
</evidence>
<feature type="transmembrane region" description="Helical" evidence="6">
    <location>
        <begin position="172"/>
        <end position="192"/>
    </location>
</feature>
<feature type="transmembrane region" description="Helical" evidence="6">
    <location>
        <begin position="52"/>
        <end position="76"/>
    </location>
</feature>
<evidence type="ECO:0000256" key="6">
    <source>
        <dbReference type="SAM" id="Phobius"/>
    </source>
</evidence>
<dbReference type="GO" id="GO:0016020">
    <property type="term" value="C:membrane"/>
    <property type="evidence" value="ECO:0007669"/>
    <property type="project" value="UniProtKB-SubCell"/>
</dbReference>
<comment type="similarity">
    <text evidence="2">Belongs to the EamA transporter family.</text>
</comment>
<accession>A0A5C8NXX2</accession>
<evidence type="ECO:0000256" key="3">
    <source>
        <dbReference type="ARBA" id="ARBA00022692"/>
    </source>
</evidence>
<sequence>MRTPSPPATATSAPSPAVGALASGTLAYLATSVFWGANIPLTAILFRSFDPFFLSLIRAALASLVLAGAVSLMLGWRRLALPIGVARLAAMSAAMAGFFVFYNLGLRYTNTITAATIMAGAPVYGAVTMRLLTGSPLERGFVPAVVLTLVGGAIAVWSRTDGSGMRLQGGEPLIVLAFACWTAYSLYAQRWFDASVPQLRRTWAATLGAAFWLLPCWALIRAAGVAPPANLSPDAEALLWLGLTGTFSTALGGLLWNVGVSRVGLAAGVLWQNAVPVFGVLISMMFGFVPTGGQVLGGALVLAGVLVMQWQRFRHRPATPPVRGD</sequence>
<dbReference type="AlphaFoldDB" id="A0A5C8NXX2"/>
<dbReference type="EMBL" id="VDUY01000003">
    <property type="protein sequence ID" value="TXL65905.1"/>
    <property type="molecule type" value="Genomic_DNA"/>
</dbReference>
<dbReference type="Proteomes" id="UP000321548">
    <property type="component" value="Unassembled WGS sequence"/>
</dbReference>
<evidence type="ECO:0000256" key="5">
    <source>
        <dbReference type="ARBA" id="ARBA00023136"/>
    </source>
</evidence>
<comment type="subcellular location">
    <subcellularLocation>
        <location evidence="1">Membrane</location>
        <topology evidence="1">Multi-pass membrane protein</topology>
    </subcellularLocation>
</comment>
<dbReference type="SUPFAM" id="SSF103481">
    <property type="entry name" value="Multidrug resistance efflux transporter EmrE"/>
    <property type="match status" value="2"/>
</dbReference>
<comment type="caution">
    <text evidence="8">The sequence shown here is derived from an EMBL/GenBank/DDBJ whole genome shotgun (WGS) entry which is preliminary data.</text>
</comment>
<keyword evidence="9" id="KW-1185">Reference proteome</keyword>
<dbReference type="OrthoDB" id="5186724at2"/>
<organism evidence="8 9">
    <name type="scientific">Zeimonas arvi</name>
    <dbReference type="NCBI Taxonomy" id="2498847"/>
    <lineage>
        <taxon>Bacteria</taxon>
        <taxon>Pseudomonadati</taxon>
        <taxon>Pseudomonadota</taxon>
        <taxon>Betaproteobacteria</taxon>
        <taxon>Burkholderiales</taxon>
        <taxon>Burkholderiaceae</taxon>
        <taxon>Zeimonas</taxon>
    </lineage>
</organism>
<feature type="domain" description="EamA" evidence="7">
    <location>
        <begin position="170"/>
        <end position="308"/>
    </location>
</feature>
<feature type="transmembrane region" description="Helical" evidence="6">
    <location>
        <begin position="237"/>
        <end position="258"/>
    </location>
</feature>
<dbReference type="InterPro" id="IPR050638">
    <property type="entry name" value="AA-Vitamin_Transporters"/>
</dbReference>
<dbReference type="Pfam" id="PF00892">
    <property type="entry name" value="EamA"/>
    <property type="match status" value="2"/>
</dbReference>
<dbReference type="InterPro" id="IPR000620">
    <property type="entry name" value="EamA_dom"/>
</dbReference>
<evidence type="ECO:0000256" key="1">
    <source>
        <dbReference type="ARBA" id="ARBA00004141"/>
    </source>
</evidence>
<feature type="transmembrane region" description="Helical" evidence="6">
    <location>
        <begin position="204"/>
        <end position="225"/>
    </location>
</feature>
<dbReference type="PANTHER" id="PTHR32322:SF2">
    <property type="entry name" value="EAMA DOMAIN-CONTAINING PROTEIN"/>
    <property type="match status" value="1"/>
</dbReference>
<keyword evidence="4 6" id="KW-1133">Transmembrane helix</keyword>
<feature type="transmembrane region" description="Helical" evidence="6">
    <location>
        <begin position="26"/>
        <end position="46"/>
    </location>
</feature>
<proteinExistence type="inferred from homology"/>
<feature type="transmembrane region" description="Helical" evidence="6">
    <location>
        <begin position="270"/>
        <end position="289"/>
    </location>
</feature>
<keyword evidence="3 6" id="KW-0812">Transmembrane</keyword>
<name>A0A5C8NXX2_9BURK</name>
<dbReference type="InterPro" id="IPR037185">
    <property type="entry name" value="EmrE-like"/>
</dbReference>
<dbReference type="PANTHER" id="PTHR32322">
    <property type="entry name" value="INNER MEMBRANE TRANSPORTER"/>
    <property type="match status" value="1"/>
</dbReference>
<gene>
    <name evidence="8" type="ORF">FHP08_07405</name>
</gene>
<feature type="transmembrane region" description="Helical" evidence="6">
    <location>
        <begin position="88"/>
        <end position="106"/>
    </location>
</feature>
<keyword evidence="5 6" id="KW-0472">Membrane</keyword>
<feature type="domain" description="EamA" evidence="7">
    <location>
        <begin position="23"/>
        <end position="154"/>
    </location>
</feature>
<evidence type="ECO:0000259" key="7">
    <source>
        <dbReference type="Pfam" id="PF00892"/>
    </source>
</evidence>